<name>A0A5B7GPL0_PORTR</name>
<proteinExistence type="predicted"/>
<dbReference type="Proteomes" id="UP000324222">
    <property type="component" value="Unassembled WGS sequence"/>
</dbReference>
<dbReference type="AlphaFoldDB" id="A0A5B7GPL0"/>
<protein>
    <submittedName>
        <fullName evidence="3">Uncharacterized protein</fullName>
    </submittedName>
</protein>
<keyword evidence="4" id="KW-1185">Reference proteome</keyword>
<keyword evidence="2" id="KW-1133">Transmembrane helix</keyword>
<dbReference type="EMBL" id="VSRR010016300">
    <property type="protein sequence ID" value="MPC59147.1"/>
    <property type="molecule type" value="Genomic_DNA"/>
</dbReference>
<accession>A0A5B7GPL0</accession>
<evidence type="ECO:0000313" key="3">
    <source>
        <dbReference type="EMBL" id="MPC59147.1"/>
    </source>
</evidence>
<evidence type="ECO:0000256" key="1">
    <source>
        <dbReference type="SAM" id="MobiDB-lite"/>
    </source>
</evidence>
<dbReference type="OrthoDB" id="7318948at2759"/>
<feature type="transmembrane region" description="Helical" evidence="2">
    <location>
        <begin position="84"/>
        <end position="113"/>
    </location>
</feature>
<feature type="compositionally biased region" description="Polar residues" evidence="1">
    <location>
        <begin position="22"/>
        <end position="39"/>
    </location>
</feature>
<reference evidence="3 4" key="1">
    <citation type="submission" date="2019-05" db="EMBL/GenBank/DDBJ databases">
        <title>Another draft genome of Portunus trituberculatus and its Hox gene families provides insights of decapod evolution.</title>
        <authorList>
            <person name="Jeong J.-H."/>
            <person name="Song I."/>
            <person name="Kim S."/>
            <person name="Choi T."/>
            <person name="Kim D."/>
            <person name="Ryu S."/>
            <person name="Kim W."/>
        </authorList>
    </citation>
    <scope>NUCLEOTIDE SEQUENCE [LARGE SCALE GENOMIC DNA]</scope>
    <source>
        <tissue evidence="3">Muscle</tissue>
    </source>
</reference>
<organism evidence="3 4">
    <name type="scientific">Portunus trituberculatus</name>
    <name type="common">Swimming crab</name>
    <name type="synonym">Neptunus trituberculatus</name>
    <dbReference type="NCBI Taxonomy" id="210409"/>
    <lineage>
        <taxon>Eukaryota</taxon>
        <taxon>Metazoa</taxon>
        <taxon>Ecdysozoa</taxon>
        <taxon>Arthropoda</taxon>
        <taxon>Crustacea</taxon>
        <taxon>Multicrustacea</taxon>
        <taxon>Malacostraca</taxon>
        <taxon>Eumalacostraca</taxon>
        <taxon>Eucarida</taxon>
        <taxon>Decapoda</taxon>
        <taxon>Pleocyemata</taxon>
        <taxon>Brachyura</taxon>
        <taxon>Eubrachyura</taxon>
        <taxon>Portunoidea</taxon>
        <taxon>Portunidae</taxon>
        <taxon>Portuninae</taxon>
        <taxon>Portunus</taxon>
    </lineage>
</organism>
<feature type="region of interest" description="Disordered" evidence="1">
    <location>
        <begin position="1"/>
        <end position="58"/>
    </location>
</feature>
<keyword evidence="2" id="KW-0472">Membrane</keyword>
<evidence type="ECO:0000256" key="2">
    <source>
        <dbReference type="SAM" id="Phobius"/>
    </source>
</evidence>
<comment type="caution">
    <text evidence="3">The sequence shown here is derived from an EMBL/GenBank/DDBJ whole genome shotgun (WGS) entry which is preliminary data.</text>
</comment>
<keyword evidence="2" id="KW-0812">Transmembrane</keyword>
<sequence length="130" mass="14666">MTLPNGDGSSLMEDSGDELDDTSSVGSGSNADNSRSGTPTLRRKGRKNRGRKKVPPPLRMGYKFGCVDSDSATVSLLESGSWDFMYLFIFLLFIYLLYFLFLFIYLFFIYFFFCTVRTQIQGRLSLDAGT</sequence>
<evidence type="ECO:0000313" key="4">
    <source>
        <dbReference type="Proteomes" id="UP000324222"/>
    </source>
</evidence>
<feature type="compositionally biased region" description="Basic residues" evidence="1">
    <location>
        <begin position="41"/>
        <end position="54"/>
    </location>
</feature>
<gene>
    <name evidence="3" type="ORF">E2C01_053162</name>
</gene>